<gene>
    <name evidence="1" type="ORF">BDR25DRAFT_311796</name>
</gene>
<protein>
    <submittedName>
        <fullName evidence="1">Uncharacterized protein</fullName>
    </submittedName>
</protein>
<proteinExistence type="predicted"/>
<evidence type="ECO:0000313" key="1">
    <source>
        <dbReference type="EMBL" id="KAF2473557.1"/>
    </source>
</evidence>
<organism evidence="1 2">
    <name type="scientific">Lindgomyces ingoldianus</name>
    <dbReference type="NCBI Taxonomy" id="673940"/>
    <lineage>
        <taxon>Eukaryota</taxon>
        <taxon>Fungi</taxon>
        <taxon>Dikarya</taxon>
        <taxon>Ascomycota</taxon>
        <taxon>Pezizomycotina</taxon>
        <taxon>Dothideomycetes</taxon>
        <taxon>Pleosporomycetidae</taxon>
        <taxon>Pleosporales</taxon>
        <taxon>Lindgomycetaceae</taxon>
        <taxon>Lindgomyces</taxon>
    </lineage>
</organism>
<dbReference type="Proteomes" id="UP000799755">
    <property type="component" value="Unassembled WGS sequence"/>
</dbReference>
<keyword evidence="2" id="KW-1185">Reference proteome</keyword>
<sequence length="648" mass="72333">MYAPEYSISPQRKRASTAKSEKMSVELKHALKCLGYRDLDQLQHMFLAKESFLVPWAFFRDTFLFRQEAGMPRASLPGSVTREDILWWYTRYDDGILRYDPNDSDDKSALDDKTASRIDDIDTSAWSVIEHEKHLFVWLLQAFKVGKAKNPYGITYFECRNVCAAWEEVLLPIVNDVREGHDIRGRRHYGELAAFVDKVSPSALAFPEKNVGVRRRDIGKDRSHRVGMLARKKQLDEDDMELRHTYPQFGQVAEKQKVDLKAWIRDKKTVADRKMAMKFLEGSPCPPKKLAECASSWIKSLSFSSLRHQSNDSSHSTPSKKGKEVFGSTRPTPENSPLSKKNESPYGSQRGKTPLNQMGRGNRTPSTELVGVIQRKPSQHEADGLYKAIRTSNPFANDIPKEVVEYTVPASDGMALALNVKQIASSGLNGSMPYNPNKRDVSKESKADVKEGGGSRVYGGIPVGFLEGIYAGTILVDLSLTNDLIQGPDPFFENKHTRSNESVAARRAGKMPATRIPSPVNVGPAGPPKYHPTRPRSPPPYAVEEDDQIPPIPPKNPHRYAASNVKPTTVRIVSKDNIRAALSTHSSQESLAEVAQSNRNVSASSEASCRSNPFAVIGGRGFNTGEYSIHSYNSHMFHRDRIQEGRGH</sequence>
<evidence type="ECO:0000313" key="2">
    <source>
        <dbReference type="Proteomes" id="UP000799755"/>
    </source>
</evidence>
<reference evidence="1" key="1">
    <citation type="journal article" date="2020" name="Stud. Mycol.">
        <title>101 Dothideomycetes genomes: a test case for predicting lifestyles and emergence of pathogens.</title>
        <authorList>
            <person name="Haridas S."/>
            <person name="Albert R."/>
            <person name="Binder M."/>
            <person name="Bloem J."/>
            <person name="Labutti K."/>
            <person name="Salamov A."/>
            <person name="Andreopoulos B."/>
            <person name="Baker S."/>
            <person name="Barry K."/>
            <person name="Bills G."/>
            <person name="Bluhm B."/>
            <person name="Cannon C."/>
            <person name="Castanera R."/>
            <person name="Culley D."/>
            <person name="Daum C."/>
            <person name="Ezra D."/>
            <person name="Gonzalez J."/>
            <person name="Henrissat B."/>
            <person name="Kuo A."/>
            <person name="Liang C."/>
            <person name="Lipzen A."/>
            <person name="Lutzoni F."/>
            <person name="Magnuson J."/>
            <person name="Mondo S."/>
            <person name="Nolan M."/>
            <person name="Ohm R."/>
            <person name="Pangilinan J."/>
            <person name="Park H.-J."/>
            <person name="Ramirez L."/>
            <person name="Alfaro M."/>
            <person name="Sun H."/>
            <person name="Tritt A."/>
            <person name="Yoshinaga Y."/>
            <person name="Zwiers L.-H."/>
            <person name="Turgeon B."/>
            <person name="Goodwin S."/>
            <person name="Spatafora J."/>
            <person name="Crous P."/>
            <person name="Grigoriev I."/>
        </authorList>
    </citation>
    <scope>NUCLEOTIDE SEQUENCE</scope>
    <source>
        <strain evidence="1">ATCC 200398</strain>
    </source>
</reference>
<comment type="caution">
    <text evidence="1">The sequence shown here is derived from an EMBL/GenBank/DDBJ whole genome shotgun (WGS) entry which is preliminary data.</text>
</comment>
<name>A0ACB6R5I7_9PLEO</name>
<accession>A0ACB6R5I7</accession>
<dbReference type="EMBL" id="MU003499">
    <property type="protein sequence ID" value="KAF2473557.1"/>
    <property type="molecule type" value="Genomic_DNA"/>
</dbReference>